<evidence type="ECO:0000256" key="1">
    <source>
        <dbReference type="SAM" id="Phobius"/>
    </source>
</evidence>
<keyword evidence="1" id="KW-0472">Membrane</keyword>
<comment type="caution">
    <text evidence="2">The sequence shown here is derived from an EMBL/GenBank/DDBJ whole genome shotgun (WGS) entry which is preliminary data.</text>
</comment>
<feature type="transmembrane region" description="Helical" evidence="1">
    <location>
        <begin position="56"/>
        <end position="72"/>
    </location>
</feature>
<keyword evidence="1" id="KW-1133">Transmembrane helix</keyword>
<evidence type="ECO:0000313" key="2">
    <source>
        <dbReference type="EMBL" id="OJF71409.1"/>
    </source>
</evidence>
<dbReference type="AlphaFoldDB" id="A0A1L8MKZ2"/>
<protein>
    <submittedName>
        <fullName evidence="2">Uncharacterized protein</fullName>
    </submittedName>
</protein>
<sequence length="122" mass="13480">MSQSYLKPMGATLANGIVLYFALAMGHLSIGTLGALGSFSFLAFQSRSFTYNLKAIFLHGLALWLAFLLGAATSLAPWLLPFVTASLTFVAFIVTKLYRIPKPDYFFVIMVYATGYNFQEPF</sequence>
<name>A0A1L8MKZ2_9STRE</name>
<proteinExistence type="predicted"/>
<accession>A0A1L8MKZ2</accession>
<dbReference type="STRING" id="1856638.A9Q68_09515"/>
<reference evidence="3" key="1">
    <citation type="submission" date="2016-06" db="EMBL/GenBank/DDBJ databases">
        <authorList>
            <person name="de Vries S.P.W."/>
            <person name="Hadjirin N.F."/>
            <person name="Lay E.M."/>
            <person name="Zadoks R.N."/>
            <person name="Peacock S.J."/>
            <person name="Parkhill J."/>
            <person name="Grant A.J."/>
            <person name="Mcdougall S."/>
            <person name="Holmes M.A."/>
        </authorList>
    </citation>
    <scope>NUCLEOTIDE SEQUENCE [LARGE SCALE GENOMIC DNA]</scope>
    <source>
        <strain evidence="3">NZ1587</strain>
    </source>
</reference>
<feature type="transmembrane region" description="Helical" evidence="1">
    <location>
        <begin position="20"/>
        <end position="44"/>
    </location>
</feature>
<evidence type="ECO:0000313" key="3">
    <source>
        <dbReference type="Proteomes" id="UP000182015"/>
    </source>
</evidence>
<dbReference type="RefSeq" id="WP_071794472.1">
    <property type="nucleotide sequence ID" value="NZ_LZDD01000003.1"/>
</dbReference>
<dbReference type="EMBL" id="LZDD01000003">
    <property type="protein sequence ID" value="OJF71409.1"/>
    <property type="molecule type" value="Genomic_DNA"/>
</dbReference>
<dbReference type="OrthoDB" id="581879at2"/>
<feature type="transmembrane region" description="Helical" evidence="1">
    <location>
        <begin position="78"/>
        <end position="98"/>
    </location>
</feature>
<gene>
    <name evidence="2" type="ORF">A9Q68_09515</name>
</gene>
<organism evidence="2 3">
    <name type="scientific">Streptococcus bovimastitidis</name>
    <dbReference type="NCBI Taxonomy" id="1856638"/>
    <lineage>
        <taxon>Bacteria</taxon>
        <taxon>Bacillati</taxon>
        <taxon>Bacillota</taxon>
        <taxon>Bacilli</taxon>
        <taxon>Lactobacillales</taxon>
        <taxon>Streptococcaceae</taxon>
        <taxon>Streptococcus</taxon>
    </lineage>
</organism>
<keyword evidence="1" id="KW-0812">Transmembrane</keyword>
<dbReference type="Proteomes" id="UP000182015">
    <property type="component" value="Unassembled WGS sequence"/>
</dbReference>
<keyword evidence="3" id="KW-1185">Reference proteome</keyword>